<dbReference type="eggNOG" id="KOG0406">
    <property type="taxonomic scope" value="Eukaryota"/>
</dbReference>
<feature type="transmembrane region" description="Helical" evidence="2">
    <location>
        <begin position="3683"/>
        <end position="3705"/>
    </location>
</feature>
<dbReference type="eggNOG" id="KOG1217">
    <property type="taxonomic scope" value="Eukaryota"/>
</dbReference>
<dbReference type="SUPFAM" id="SSF57184">
    <property type="entry name" value="Growth factor receptor domain"/>
    <property type="match status" value="1"/>
</dbReference>
<name>F0Y8H3_AURAN</name>
<feature type="domain" description="GST N-terminal" evidence="4">
    <location>
        <begin position="4147"/>
        <end position="4238"/>
    </location>
</feature>
<dbReference type="PANTHER" id="PTHR43968:SF14">
    <property type="entry name" value="GLUTATHIONE S-TRANSFERASE"/>
    <property type="match status" value="1"/>
</dbReference>
<dbReference type="KEGG" id="aaf:AURANDRAFT_63985"/>
<dbReference type="InterPro" id="IPR003347">
    <property type="entry name" value="JmjC_dom"/>
</dbReference>
<dbReference type="PROSITE" id="PS50404">
    <property type="entry name" value="GST_NTER"/>
    <property type="match status" value="1"/>
</dbReference>
<keyword evidence="2" id="KW-1133">Transmembrane helix</keyword>
<evidence type="ECO:0000313" key="6">
    <source>
        <dbReference type="Proteomes" id="UP000002729"/>
    </source>
</evidence>
<evidence type="ECO:0000256" key="2">
    <source>
        <dbReference type="SAM" id="Phobius"/>
    </source>
</evidence>
<dbReference type="InterPro" id="IPR004045">
    <property type="entry name" value="Glutathione_S-Trfase_N"/>
</dbReference>
<dbReference type="Proteomes" id="UP000002729">
    <property type="component" value="Unassembled WGS sequence"/>
</dbReference>
<dbReference type="Pfam" id="PF13410">
    <property type="entry name" value="GST_C_2"/>
    <property type="match status" value="1"/>
</dbReference>
<dbReference type="InterPro" id="IPR036249">
    <property type="entry name" value="Thioredoxin-like_sf"/>
</dbReference>
<dbReference type="Gene3D" id="3.40.30.10">
    <property type="entry name" value="Glutaredoxin"/>
    <property type="match status" value="1"/>
</dbReference>
<dbReference type="InterPro" id="IPR009030">
    <property type="entry name" value="Growth_fac_rcpt_cys_sf"/>
</dbReference>
<keyword evidence="3" id="KW-0732">Signal</keyword>
<dbReference type="CDD" id="cd00064">
    <property type="entry name" value="FU"/>
    <property type="match status" value="1"/>
</dbReference>
<sequence length="4512" mass="482651">MLQTLDLMARAALALLLALPVSSGFQFDRLDPEVVATLQHEDLSTAWGSDIGPNATWFAAHVARREVFLARGGGAYAPDELATLRSALLAPFVSDGAAPRTAVKGDGGGEPFGGDAAAAALLAGLGAPEPVASDAREERMSVVARLEYLFGVDASERAATAAVERLFPKPVFDLDRGDTAHVYVSAPGAAALANHTDLNDVVVFQIAGAKAWHVHAVAKHGTCATYDASEMSGLEVCDDFELGPGDLLFLPQGAVHSARATEAEGSTHLTLGLAGTRAAVCDEQAPAGDLMAEFRRQLDEGDLGLCDISSTGCPPNTYSSSGYYAGKDCQDWPYLCGGSCDNGCDDSHSGCDDECDSCCTCTNCEDCPGGRYSSGSATGCAACPQGTYTFGGEDCTSCPAGYYGASSGLDANAGAFVALGAGRVCADWTEFAAYCPSDAGACRPEGYVWGGGYVATGIFTRVAGYWESWSSFERYCPDVSGGCGYGYDTDNALGLPASVSLEGCQDQCMEAGCDAIYWSQGHGCGNYFGGHLQGDDDSAGQVEYYEFSTTDAGDSLEACQDLCTSEQCDGIYFDADDSTGYGCGLYFGCAPSNGNAQGMDYYYWSHGCSECASGRYSSVDGATGCKSCPSGTYAEAGRSTCTTCAAGSYAGSGASNCTACPTGYVSTGETGAISLETACTLCEAGTYDAGTECVTCPAGTYSGDAATECTDCPAGRYSGHDGATGCAACPGGTYQDAAGATDCVDCAADNDDGEPGHYSTYSDGAASQGECVCETGWAGELCTVTSCSTVATISLGHMLLMANPLTRAYIGTTAAVDDTVTVTNDVRSALQEWDLDSNNILTYAEVTACLATYHVNVTNLDDTNNYVWSVPVPEPIVASTDDCDTADSLYTVSIVQATGAISDTDDFKIRAFGNNDVKLSYSCEVWDDDTGTASATFPTSYGLRKIFFLVKSDDVDDAAITITVSQPSGMSSTWDATLSQDDNDDYFSYTIETDQKEYYTNDDDDSTVLITSMVTSAMASLQMSQTYYWGGSTFIDSYAASFPSTSDSSDVCGASLDTPVDVTWAYTEDAYPDPDDDAGSIVYRQCGYLNGIEMDDDSFPSDYVDASTGRSYTISDGLSIAQIDTKRIYCIYTEYDGDGDDDADAALTSIICMVGLRVLGAPLDILPDMGNGAAGFNGVTLTWLDTYNSEGEFNVYRRSQGTSASSNTQVADVLVPSSKCGATVAPLTFTDTKTGYTPGARVVYTVVANPNWADQDTDMTNFTGTTVYTVPWLSLFTVSVVTSSGAGTPVPDVYVSVSHMLDSTTMDPSYDPVVYGYTDVNGDYSPLIRIVDETWSASKQYFNVTCSLVDPVLGPHVFNPSWQAVTSTHVYGGNANIKDETSVSVRGYLRSGGGTDSSNPDRNFDKYWGDCGDQILPSWEPEATAGQCYCALPSGQTIYMLRESGSTDSYSTDDLGYFEFAPMIGELVTVYFEGYAGSDNNTAIDFKVSTDVDDDDAVVQTKVAAPSITFTTDGDANVDFVTSTWMYITISLLGGAAGQEFITGQGFSVTADSCGFEKELVTYMGLDTVKVFPLESYTVTMYESEDLDGETLENCEDYSYDDIVSNDDDSVDVNPCRVPIPGFSGSDRLPCAVSEAGSSNNRIDQWFNDLYLNELTGVDMSNGDVQENFTYTAPICLSFVELLPLVSGELTPIEYESTDDERDATTEPYNNCGSTGACFSEYPDYNELLLLDAPAATISDDNEYGGPTCINSTSIFVKEEDNLVLSFKLVERYPGAVCAWPWQYSEYASVDGDDDDYQNTCGSDGAPVSLTDDNVYVEAAPTNGDGFDIDITLNDRISGLTTTISDEYDLTVDYTSMYDGFGYVYELTPAALNVFSPYTLQFSLAFSREFDGSEVDFDRVMAVLGTAPDNVPRLYAATTDPTLIFAVIRDPPGGTSSVSMEEGSTLGVSMSIAGLHAGAYGYAEELSAKMGINTEEKIMIAPLGIGTSTTGDKIELKAGIKGEQDSTVTTVTRENTKSFEFEFEFTTGISTSGDPFEAGQPSDLIVGGGANLRILSATQVYAYLSDKSEAATAYNDDPTEGPQYCVVTQNTYEWFPETVTTYVLSASQIEQQMTRLAKQKTDADCSDSTSWYASGNPSEDCDYVAEYASNDDTAQSRCQLTDDTGVNASSACPIACDTCPSTSLSAAELEEIQQAIDNWQTVLKNYRATSDRDEVATLQTHINSILSSISSTFTTFLSDSDTTSTFTDFLNTGQLYLESVRVVGGITPLYSYVQMLTQAEYLGAVLIDTKANCESGSLYGDETCDVYSKMQSSLEMVNNLLGICDDFDMVTLPSFTAFCSVPENNGDDLLPNYMLDTVGDGTRYITFGAGAEIEMEYAFTQTSTLEQVVGYAAEAEFSASLFAESKLNIVGAETEEEMALTTKGSVAVELGRSGEKSQARSHAVSISLGDEETGDVFAVKIETDTVYGTPIFTTIGGESTYGFEVQEGATSCEGQVPGDAIYFGIILQNTMEIDQVTADYPVNFNLQVDQVYAPWNAGKDYYDADNDGCGSDGYHLGLDITVMDGSGRGAGDLAQFANGIEFGQWEYILKIEHGPDTACDDYTGITISIYTSCAADSCTQYQEQLNDDGSITVLHPVWHNSTYCDGSDDEDCENNAWDEDYEPFGCYYSPSFSIPNFGWDRCSSELGLEDDDTWVASDSGDTCTQVGENKDSLCGVDGTSDADDFDDDEIVPAYDACVKACCDYVPALDTQTRRRRRRSLAALADDAKMRKWLKRDARAAPAAIRETSTTTIIHESRREHVVATAAAAVVLVASLAFVYQYSPHWNITDPQSLATSERRGMLAYTRSRVLDIIAVAPYVLDGVHALFRSGTARAAPVDFERLRQSLYTHARAVETSSAYYVYAGLEDGTFAGYEVARGAVAYSLLHGGACPWNYSAACGGAADDPCAEGYPPAARCFRTYATDNHTGVPLCDPANATPASGATPQLRPQDGCWFDNHASDDAYDPRARPWYEAGGDAFDATGATTQFWSDPYLFSTGVVGVTAGRALVSSSDGAFVGVGAVDVSFDAIHAALAAYAIDEGALVFVTDAAGKLVEASDLFGAGPYEIMARDSSDPVTAAAARLATTPGFDDWHMAEAIFYAPRPRACRGGGGATAAAQVDDHPYMLLRVNVDDAFGFSWNATAVHNVYCPDGQGLDMDALKRGPAACASCEPPTWSVGDALHCDSCTRDYFLDASGSCEKCHHVKGVEPCDAEGVTVETLALRSGYWRSSTDSLRTAACDFVDDCPGGRGGGDGLCAGESRGPKCALCGAGFVAAGSPDGESLGCEPCGGAAGWRREVLVLAAAAGLVLVLAAVALRRRAGREAAAAFLDHLDSHDGDPSALVEDDAEDAVEASSVAWLWNAVRPKIKCAIILFQLLGDMEFVLDVPFPPLYSKVWNALGKVVNIDLVEAVPLGCSFGWGFGTRLVVTTLWPLGAVAGVWLALGRRRETRGKATHASIAILYVVFPSASQLLFQSFVCENFDYPHSDAFARVLVLDYAVSCRSPRYHAIRFYAALFCAVYPAVPLFFFALLWRHRDRLNPYLDFAAFVDLATPTGGGGLKALAASDDAAARESRAFLRELDEAVPRAKQRVRDGFLEIAPYSLLYRECVLSSRRGAAIIVTLVYIVALARRVDMSDEPRFSREVYRGLLFLCGVVLPLALIALIVARVARRAAAEGDEVEARDAPAERDAPERPRSPLELEAAEREPPPGDDGDDGLYPETTIAFEDITFPEALANAPAMGINGFLTWHNQMISGTFSRMIEPEYGLFVWDDGDAPAEQKTLLEYVKWDDNAPDTLEGECSFLFKGVHALHNARQALFLLRGVLRKQVPRGISGLDATLMREVKFEVKTADEFDLLFMSARASRDELVAKNPKKQQTYSGDVAVRRRTISYSFTTLKQWAEYIGAEGAVFTKHGFDEKLCVGVIPTGVLKKGLGDDDAQTAWHEACAKQGLVPLDATRAIIGAESLLVSEVALSLAADARDTWIYLLDEGTTDDQLEYFYAFAEAGYATSPPAETRTLWGLKLQGHFGCIPKTHISWEKSKLVTAFFKETTIRDSGVPLAGPHRDHLAIAMLALLFLAPAALAFGGGPKRPRGLALRAGSAAVEERAPALTLYRDTNGWCPFCERVWVALEKKGIPYDEVLINLQDKPDWYKEIVPTTLVPAIEFHDDAWDASARGSGRLVWESADILAALDAEFGGPALAGAEAPLMKRVLETSVGFVYGPSNRTATELFLAERAFAKALDALDADLAARGPFVLGADLSARDLELVPTMERFYYQLRVLKPDFPPLDAGRPGLEAWFAAMDAEPAYGRRVKGDAYSWTAVTSSFLRIFRKDDPATAAKVAAADAAAAAMLDACVGDRAALRDAPAVAEARAKLAANRAAVARDAADPEPKTQPGVPRAAAVASADAAIDAALDDLRPRRRVARALRRVRGAAPLDDDARVAAAAIAARVCAPRDMSAPAARALRHVLLKRA</sequence>
<feature type="compositionally biased region" description="Basic and acidic residues" evidence="1">
    <location>
        <begin position="3718"/>
        <end position="3747"/>
    </location>
</feature>
<dbReference type="InterPro" id="IPR050983">
    <property type="entry name" value="GST_Omega/HSP26"/>
</dbReference>
<dbReference type="PANTHER" id="PTHR43968">
    <property type="match status" value="1"/>
</dbReference>
<feature type="transmembrane region" description="Helical" evidence="2">
    <location>
        <begin position="4106"/>
        <end position="4126"/>
    </location>
</feature>
<dbReference type="InterPro" id="IPR011641">
    <property type="entry name" value="Tyr-kin_ephrin_A/B_rcpt-like"/>
</dbReference>
<dbReference type="SUPFAM" id="SSF52833">
    <property type="entry name" value="Thioredoxin-like"/>
    <property type="match status" value="1"/>
</dbReference>
<proteinExistence type="predicted"/>
<dbReference type="InParanoid" id="F0Y8H3"/>
<dbReference type="SUPFAM" id="SSF51197">
    <property type="entry name" value="Clavaminate synthase-like"/>
    <property type="match status" value="1"/>
</dbReference>
<dbReference type="GO" id="GO:0005737">
    <property type="term" value="C:cytoplasm"/>
    <property type="evidence" value="ECO:0007669"/>
    <property type="project" value="TreeGrafter"/>
</dbReference>
<accession>F0Y8H3</accession>
<dbReference type="Gene3D" id="3.30.450.20">
    <property type="entry name" value="PAS domain"/>
    <property type="match status" value="1"/>
</dbReference>
<evidence type="ECO:0000256" key="3">
    <source>
        <dbReference type="SAM" id="SignalP"/>
    </source>
</evidence>
<dbReference type="SUPFAM" id="SSF47616">
    <property type="entry name" value="GST C-terminal domain-like"/>
    <property type="match status" value="1"/>
</dbReference>
<keyword evidence="2" id="KW-0472">Membrane</keyword>
<dbReference type="GeneID" id="20224607"/>
<dbReference type="Gene3D" id="2.60.120.650">
    <property type="entry name" value="Cupin"/>
    <property type="match status" value="1"/>
</dbReference>
<dbReference type="PROSITE" id="PS00018">
    <property type="entry name" value="EF_HAND_1"/>
    <property type="match status" value="1"/>
</dbReference>
<dbReference type="Gene3D" id="1.20.1050.10">
    <property type="match status" value="1"/>
</dbReference>
<feature type="transmembrane region" description="Helical" evidence="2">
    <location>
        <begin position="3460"/>
        <end position="3482"/>
    </location>
</feature>
<dbReference type="InterPro" id="IPR036282">
    <property type="entry name" value="Glutathione-S-Trfase_C_sf"/>
</dbReference>
<feature type="region of interest" description="Disordered" evidence="1">
    <location>
        <begin position="3715"/>
        <end position="3757"/>
    </location>
</feature>
<evidence type="ECO:0000256" key="1">
    <source>
        <dbReference type="SAM" id="MobiDB-lite"/>
    </source>
</evidence>
<dbReference type="Pfam" id="PF13409">
    <property type="entry name" value="GST_N_2"/>
    <property type="match status" value="1"/>
</dbReference>
<dbReference type="InterPro" id="IPR018247">
    <property type="entry name" value="EF_Hand_1_Ca_BS"/>
</dbReference>
<feature type="transmembrane region" description="Helical" evidence="2">
    <location>
        <begin position="3550"/>
        <end position="3571"/>
    </location>
</feature>
<feature type="transmembrane region" description="Helical" evidence="2">
    <location>
        <begin position="3654"/>
        <end position="3671"/>
    </location>
</feature>
<dbReference type="Gene3D" id="2.10.50.10">
    <property type="entry name" value="Tumor Necrosis Factor Receptor, subunit A, domain 2"/>
    <property type="match status" value="2"/>
</dbReference>
<dbReference type="Pfam" id="PF07699">
    <property type="entry name" value="Ephrin_rec_like"/>
    <property type="match status" value="1"/>
</dbReference>
<keyword evidence="2" id="KW-0812">Transmembrane</keyword>
<dbReference type="CDD" id="cd00570">
    <property type="entry name" value="GST_N_family"/>
    <property type="match status" value="1"/>
</dbReference>
<evidence type="ECO:0000259" key="4">
    <source>
        <dbReference type="PROSITE" id="PS50404"/>
    </source>
</evidence>
<dbReference type="InterPro" id="IPR006212">
    <property type="entry name" value="Furin_repeat"/>
</dbReference>
<feature type="transmembrane region" description="Helical" evidence="2">
    <location>
        <begin position="3494"/>
        <end position="3512"/>
    </location>
</feature>
<reference evidence="5 6" key="1">
    <citation type="journal article" date="2011" name="Proc. Natl. Acad. Sci. U.S.A.">
        <title>Niche of harmful alga Aureococcus anophagefferens revealed through ecogenomics.</title>
        <authorList>
            <person name="Gobler C.J."/>
            <person name="Berry D.L."/>
            <person name="Dyhrman S.T."/>
            <person name="Wilhelm S.W."/>
            <person name="Salamov A."/>
            <person name="Lobanov A.V."/>
            <person name="Zhang Y."/>
            <person name="Collier J.L."/>
            <person name="Wurch L.L."/>
            <person name="Kustka A.B."/>
            <person name="Dill B.D."/>
            <person name="Shah M."/>
            <person name="VerBerkmoes N.C."/>
            <person name="Kuo A."/>
            <person name="Terry A."/>
            <person name="Pangilinan J."/>
            <person name="Lindquist E.A."/>
            <person name="Lucas S."/>
            <person name="Paulsen I.T."/>
            <person name="Hattenrath-Lehmann T.K."/>
            <person name="Talmage S.C."/>
            <person name="Walker E.A."/>
            <person name="Koch F."/>
            <person name="Burson A.M."/>
            <person name="Marcoval M.A."/>
            <person name="Tang Y.Z."/>
            <person name="Lecleir G.R."/>
            <person name="Coyne K.J."/>
            <person name="Berg G.M."/>
            <person name="Bertrand E.M."/>
            <person name="Saito M.A."/>
            <person name="Gladyshev V.N."/>
            <person name="Grigoriev I.V."/>
        </authorList>
    </citation>
    <scope>NUCLEOTIDE SEQUENCE [LARGE SCALE GENOMIC DNA]</scope>
    <source>
        <strain evidence="6">CCMP 1984</strain>
    </source>
</reference>
<feature type="signal peptide" evidence="3">
    <location>
        <begin position="1"/>
        <end position="24"/>
    </location>
</feature>
<dbReference type="RefSeq" id="XP_009036700.1">
    <property type="nucleotide sequence ID" value="XM_009038452.1"/>
</dbReference>
<evidence type="ECO:0000313" key="5">
    <source>
        <dbReference type="EMBL" id="EGB08714.1"/>
    </source>
</evidence>
<dbReference type="OrthoDB" id="4951845at2759"/>
<organism evidence="6">
    <name type="scientific">Aureococcus anophagefferens</name>
    <name type="common">Harmful bloom alga</name>
    <dbReference type="NCBI Taxonomy" id="44056"/>
    <lineage>
        <taxon>Eukaryota</taxon>
        <taxon>Sar</taxon>
        <taxon>Stramenopiles</taxon>
        <taxon>Ochrophyta</taxon>
        <taxon>Pelagophyceae</taxon>
        <taxon>Pelagomonadales</taxon>
        <taxon>Pelagomonadaceae</taxon>
        <taxon>Aureococcus</taxon>
    </lineage>
</organism>
<feature type="chain" id="PRO_5003264462" description="GST N-terminal domain-containing protein" evidence="3">
    <location>
        <begin position="25"/>
        <end position="4512"/>
    </location>
</feature>
<gene>
    <name evidence="5" type="ORF">AURANDRAFT_63985</name>
</gene>
<protein>
    <recommendedName>
        <fullName evidence="4">GST N-terminal domain-containing protein</fullName>
    </recommendedName>
</protein>
<keyword evidence="6" id="KW-1185">Reference proteome</keyword>
<dbReference type="EMBL" id="GL833127">
    <property type="protein sequence ID" value="EGB08714.1"/>
    <property type="molecule type" value="Genomic_DNA"/>
</dbReference>
<dbReference type="SMART" id="SM01411">
    <property type="entry name" value="Ephrin_rec_like"/>
    <property type="match status" value="4"/>
</dbReference>
<dbReference type="Pfam" id="PF08007">
    <property type="entry name" value="JmjC_2"/>
    <property type="match status" value="1"/>
</dbReference>